<keyword evidence="2" id="KW-1185">Reference proteome</keyword>
<evidence type="ECO:0000313" key="3">
    <source>
        <dbReference type="WBParaSite" id="TCLT_0000908001-mRNA-1"/>
    </source>
</evidence>
<dbReference type="EMBL" id="UYYF01004726">
    <property type="protein sequence ID" value="VDN06672.1"/>
    <property type="molecule type" value="Genomic_DNA"/>
</dbReference>
<gene>
    <name evidence="1" type="ORF">TCLT_LOCUS9069</name>
</gene>
<reference evidence="3" key="1">
    <citation type="submission" date="2017-02" db="UniProtKB">
        <authorList>
            <consortium name="WormBaseParasite"/>
        </authorList>
    </citation>
    <scope>IDENTIFICATION</scope>
</reference>
<proteinExistence type="predicted"/>
<dbReference type="Proteomes" id="UP000276776">
    <property type="component" value="Unassembled WGS sequence"/>
</dbReference>
<sequence>MVARLALVRIYLRKDVAFRRLSLTKQVVFWMNNVREFVKQVFVIVANNLHDVFAHLDNTLCSISVGSHVRCLPNINLLLI</sequence>
<dbReference type="AlphaFoldDB" id="A0A0N5D7M8"/>
<accession>A0A0N5D7M8</accession>
<reference evidence="1 2" key="2">
    <citation type="submission" date="2018-11" db="EMBL/GenBank/DDBJ databases">
        <authorList>
            <consortium name="Pathogen Informatics"/>
        </authorList>
    </citation>
    <scope>NUCLEOTIDE SEQUENCE [LARGE SCALE GENOMIC DNA]</scope>
</reference>
<evidence type="ECO:0000313" key="1">
    <source>
        <dbReference type="EMBL" id="VDN06672.1"/>
    </source>
</evidence>
<organism evidence="3">
    <name type="scientific">Thelazia callipaeda</name>
    <name type="common">Oriental eyeworm</name>
    <name type="synonym">Parasitic nematode</name>
    <dbReference type="NCBI Taxonomy" id="103827"/>
    <lineage>
        <taxon>Eukaryota</taxon>
        <taxon>Metazoa</taxon>
        <taxon>Ecdysozoa</taxon>
        <taxon>Nematoda</taxon>
        <taxon>Chromadorea</taxon>
        <taxon>Rhabditida</taxon>
        <taxon>Spirurina</taxon>
        <taxon>Spiruromorpha</taxon>
        <taxon>Thelazioidea</taxon>
        <taxon>Thelaziidae</taxon>
        <taxon>Thelazia</taxon>
    </lineage>
</organism>
<name>A0A0N5D7M8_THECL</name>
<dbReference type="WBParaSite" id="TCLT_0000908001-mRNA-1">
    <property type="protein sequence ID" value="TCLT_0000908001-mRNA-1"/>
    <property type="gene ID" value="TCLT_0000908001"/>
</dbReference>
<protein>
    <submittedName>
        <fullName evidence="3">Transposase</fullName>
    </submittedName>
</protein>
<evidence type="ECO:0000313" key="2">
    <source>
        <dbReference type="Proteomes" id="UP000276776"/>
    </source>
</evidence>